<evidence type="ECO:0000256" key="1">
    <source>
        <dbReference type="ARBA" id="ARBA00022737"/>
    </source>
</evidence>
<accession>A0A5N6NGE6</accession>
<dbReference type="InterPro" id="IPR053192">
    <property type="entry name" value="Vacuole_Formation_Reg"/>
</dbReference>
<dbReference type="OrthoDB" id="1596030at2759"/>
<protein>
    <recommendedName>
        <fullName evidence="6">Phorbol-ester/DAG-type domain-containing protein</fullName>
    </recommendedName>
</protein>
<evidence type="ECO:0000259" key="2">
    <source>
        <dbReference type="Pfam" id="PF03107"/>
    </source>
</evidence>
<reference evidence="4 5" key="1">
    <citation type="submission" date="2019-05" db="EMBL/GenBank/DDBJ databases">
        <title>Mikania micrantha, genome provides insights into the molecular mechanism of rapid growth.</title>
        <authorList>
            <person name="Liu B."/>
        </authorList>
    </citation>
    <scope>NUCLEOTIDE SEQUENCE [LARGE SCALE GENOMIC DNA]</scope>
    <source>
        <strain evidence="4">NLD-2019</strain>
        <tissue evidence="4">Leaf</tissue>
    </source>
</reference>
<keyword evidence="5" id="KW-1185">Reference proteome</keyword>
<evidence type="ECO:0000259" key="3">
    <source>
        <dbReference type="Pfam" id="PF25597"/>
    </source>
</evidence>
<dbReference type="InterPro" id="IPR004146">
    <property type="entry name" value="DC1"/>
</dbReference>
<evidence type="ECO:0000313" key="4">
    <source>
        <dbReference type="EMBL" id="KAD4888122.1"/>
    </source>
</evidence>
<dbReference type="EMBL" id="SZYD01000011">
    <property type="protein sequence ID" value="KAD4888122.1"/>
    <property type="molecule type" value="Genomic_DNA"/>
</dbReference>
<feature type="domain" description="Retroviral polymerase SH3-like" evidence="3">
    <location>
        <begin position="635"/>
        <end position="684"/>
    </location>
</feature>
<dbReference type="SUPFAM" id="SSF57889">
    <property type="entry name" value="Cysteine-rich domain"/>
    <property type="match status" value="6"/>
</dbReference>
<keyword evidence="1" id="KW-0677">Repeat</keyword>
<dbReference type="InterPro" id="IPR046349">
    <property type="entry name" value="C1-like_sf"/>
</dbReference>
<dbReference type="AlphaFoldDB" id="A0A5N6NGE6"/>
<dbReference type="PANTHER" id="PTHR32410:SF161">
    <property type="entry name" value="DC1, ZINC FINGER, RING_FYVE_PHD-TYPE-RELATED"/>
    <property type="match status" value="1"/>
</dbReference>
<dbReference type="InterPro" id="IPR057670">
    <property type="entry name" value="SH3_retrovirus"/>
</dbReference>
<sequence length="698" mass="81168">MELNLEELKHDHPLMLVDLQVMHRDYEEDDEDYDDNDLITTQNFKCICNRCERGIDWYQRYYYKCSMSSCNYSLHKFCHEIPTTIEFQGHPSHPLVLRKTTNDQKCHCCRRFHRDSVCYHCSTCNYGIDLLCATFVEQNTIHHPGHPHPLISVSVERILSKCCACEKKHEGHFFHCVTCFNFSINSECLSLPIKLLLQTQMFSHRHLLTLSYSFIDRLYDFECRICGKKFEDEHLIYKCSRCMYYVHPDCATQRIEPFMSIFSSGLGKTRKNFKDADHPKLVNLPLTDESHILSHQIKGKTNSHTNLIDFLHQHPLVSINNNASTSLHDPMKRIKLLCNACTRPITTTPFYKCDDGCGFVIHDCCSICKSDFTDVNCAFIPEEITHEAHANHLLSRVDASSLSMPKIECRACRVSLDKERFYFRCNACDFYLDCRYALHLPKPIRHKFDKHPLQLSYAPIEDHRSEYFCEICEQGLDPKKWFYHCVECDQSIHSACAPLILQPEQDVNSLYLEGVCKFINIKFGRVRQTRVNPHPVSLAPGTEDDGLCQLCGSTLQSSVIWKCLHCNFSCHYHCIRTGMVSRLPRQIDFGGKRVTTHRPQRNFEFYPSEMMRPVTRHWKVEDNISGDGNSKVFGNSLNAKPKKCIFVGYSPNYKAYRMFDPFKEAIIMSRDVVFCEQGLWNGEVKLTDPPQQVKVKKK</sequence>
<dbReference type="Pfam" id="PF25597">
    <property type="entry name" value="SH3_retrovirus"/>
    <property type="match status" value="1"/>
</dbReference>
<dbReference type="Proteomes" id="UP000326396">
    <property type="component" value="Linkage Group LG19"/>
</dbReference>
<evidence type="ECO:0008006" key="6">
    <source>
        <dbReference type="Google" id="ProtNLM"/>
    </source>
</evidence>
<organism evidence="4 5">
    <name type="scientific">Mikania micrantha</name>
    <name type="common">bitter vine</name>
    <dbReference type="NCBI Taxonomy" id="192012"/>
    <lineage>
        <taxon>Eukaryota</taxon>
        <taxon>Viridiplantae</taxon>
        <taxon>Streptophyta</taxon>
        <taxon>Embryophyta</taxon>
        <taxon>Tracheophyta</taxon>
        <taxon>Spermatophyta</taxon>
        <taxon>Magnoliopsida</taxon>
        <taxon>eudicotyledons</taxon>
        <taxon>Gunneridae</taxon>
        <taxon>Pentapetalae</taxon>
        <taxon>asterids</taxon>
        <taxon>campanulids</taxon>
        <taxon>Asterales</taxon>
        <taxon>Asteraceae</taxon>
        <taxon>Asteroideae</taxon>
        <taxon>Heliantheae alliance</taxon>
        <taxon>Eupatorieae</taxon>
        <taxon>Mikania</taxon>
    </lineage>
</organism>
<comment type="caution">
    <text evidence="4">The sequence shown here is derived from an EMBL/GenBank/DDBJ whole genome shotgun (WGS) entry which is preliminary data.</text>
</comment>
<feature type="domain" description="DC1" evidence="2">
    <location>
        <begin position="449"/>
        <end position="497"/>
    </location>
</feature>
<proteinExistence type="predicted"/>
<name>A0A5N6NGE6_9ASTR</name>
<evidence type="ECO:0000313" key="5">
    <source>
        <dbReference type="Proteomes" id="UP000326396"/>
    </source>
</evidence>
<dbReference type="Pfam" id="PF03107">
    <property type="entry name" value="C1_2"/>
    <property type="match status" value="3"/>
</dbReference>
<feature type="domain" description="DC1" evidence="2">
    <location>
        <begin position="202"/>
        <end position="251"/>
    </location>
</feature>
<feature type="domain" description="DC1" evidence="2">
    <location>
        <begin position="311"/>
        <end position="365"/>
    </location>
</feature>
<dbReference type="PANTHER" id="PTHR32410">
    <property type="entry name" value="CYSTEINE/HISTIDINE-RICH C1 DOMAIN FAMILY PROTEIN"/>
    <property type="match status" value="1"/>
</dbReference>
<gene>
    <name evidence="4" type="ORF">E3N88_20195</name>
</gene>